<name>A0A139BTH5_9PROT</name>
<dbReference type="EMBL" id="LSLI01000036">
    <property type="protein sequence ID" value="KXS32257.1"/>
    <property type="molecule type" value="Genomic_DNA"/>
</dbReference>
<reference evidence="1 2" key="2">
    <citation type="submission" date="2016-03" db="EMBL/GenBank/DDBJ databases">
        <title>New uncultured bacterium of the family Gallionellaceae from acid mine drainage: description and reconstruction of genome based on metagenomic analysis of microbial community.</title>
        <authorList>
            <person name="Kadnikov V."/>
            <person name="Ivasenko D."/>
            <person name="Beletsky A."/>
            <person name="Mardanov A."/>
            <person name="Danilova E."/>
            <person name="Pimenov N."/>
            <person name="Karnachuk O."/>
            <person name="Ravin N."/>
        </authorList>
    </citation>
    <scope>NUCLEOTIDE SEQUENCE [LARGE SCALE GENOMIC DNA]</scope>
    <source>
        <strain evidence="1">ShG14-8</strain>
    </source>
</reference>
<evidence type="ECO:0000313" key="1">
    <source>
        <dbReference type="EMBL" id="KXS32257.1"/>
    </source>
</evidence>
<reference evidence="1 2" key="1">
    <citation type="submission" date="2016-02" db="EMBL/GenBank/DDBJ databases">
        <authorList>
            <person name="Wen L."/>
            <person name="He K."/>
            <person name="Yang H."/>
        </authorList>
    </citation>
    <scope>NUCLEOTIDE SEQUENCE [LARGE SCALE GENOMIC DNA]</scope>
    <source>
        <strain evidence="1">ShG14-8</strain>
    </source>
</reference>
<accession>A0A139BTH5</accession>
<dbReference type="Proteomes" id="UP000070578">
    <property type="component" value="Unassembled WGS sequence"/>
</dbReference>
<organism evidence="1 2">
    <name type="scientific">Candidatus Gallionella acididurans</name>
    <dbReference type="NCBI Taxonomy" id="1796491"/>
    <lineage>
        <taxon>Bacteria</taxon>
        <taxon>Pseudomonadati</taxon>
        <taxon>Pseudomonadota</taxon>
        <taxon>Betaproteobacteria</taxon>
        <taxon>Nitrosomonadales</taxon>
        <taxon>Gallionellaceae</taxon>
        <taxon>Gallionella</taxon>
    </lineage>
</organism>
<protein>
    <submittedName>
        <fullName evidence="1">Uncharacterized protein</fullName>
    </submittedName>
</protein>
<comment type="caution">
    <text evidence="1">The sequence shown here is derived from an EMBL/GenBank/DDBJ whole genome shotgun (WGS) entry which is preliminary data.</text>
</comment>
<evidence type="ECO:0000313" key="2">
    <source>
        <dbReference type="Proteomes" id="UP000070578"/>
    </source>
</evidence>
<gene>
    <name evidence="1" type="ORF">AWT59_1624</name>
</gene>
<proteinExistence type="predicted"/>
<sequence length="84" mass="9583">MQTITSVSSSRTGDANPLIKVFPAKTTRLIRILPIPAWKETSLSRALDSFVRIIGDYRLYRRKGFNPKVAWHLANTPDPAPWEF</sequence>
<dbReference type="AlphaFoldDB" id="A0A139BTH5"/>